<keyword evidence="4" id="KW-1185">Reference proteome</keyword>
<dbReference type="Gene3D" id="2.30.30.40">
    <property type="entry name" value="SH3 Domains"/>
    <property type="match status" value="1"/>
</dbReference>
<accession>A0A1X7A442</accession>
<dbReference type="Pfam" id="PF08239">
    <property type="entry name" value="SH3_3"/>
    <property type="match status" value="1"/>
</dbReference>
<sequence>MDLVIPRHPLGVKRICPVRPNDETYRYVVSWESCKQYLAGALSRVGHRVLGDRVYKFIFVTFGALFWGFYEMSGGNDFEPGWWLDEDGARTAEAEAGASPADDAERVARADTGNLLTQVATPAAAQAATAAPGAQTVPPELVDTVRDVALTRRAMPEDDTDASGVRETTAASSNALDTGDTAEPVRDVRQVDGNVVNMRTGPGTNFSVMAQLRRGDSVEVLRESEGWLKLRVVESNRIGWMADFLVTASAE</sequence>
<dbReference type="InterPro" id="IPR003646">
    <property type="entry name" value="SH3-like_bac-type"/>
</dbReference>
<feature type="domain" description="SH3b" evidence="2">
    <location>
        <begin position="186"/>
        <end position="249"/>
    </location>
</feature>
<feature type="region of interest" description="Disordered" evidence="1">
    <location>
        <begin position="154"/>
        <end position="181"/>
    </location>
</feature>
<dbReference type="PROSITE" id="PS51781">
    <property type="entry name" value="SH3B"/>
    <property type="match status" value="1"/>
</dbReference>
<dbReference type="AlphaFoldDB" id="A0A1X7A442"/>
<dbReference type="EMBL" id="FWFK01000007">
    <property type="protein sequence ID" value="SLN70049.1"/>
    <property type="molecule type" value="Genomic_DNA"/>
</dbReference>
<evidence type="ECO:0000313" key="3">
    <source>
        <dbReference type="EMBL" id="SLN70049.1"/>
    </source>
</evidence>
<evidence type="ECO:0000256" key="1">
    <source>
        <dbReference type="SAM" id="MobiDB-lite"/>
    </source>
</evidence>
<reference evidence="3 4" key="1">
    <citation type="submission" date="2017-03" db="EMBL/GenBank/DDBJ databases">
        <authorList>
            <person name="Afonso C.L."/>
            <person name="Miller P.J."/>
            <person name="Scott M.A."/>
            <person name="Spackman E."/>
            <person name="Goraichik I."/>
            <person name="Dimitrov K.M."/>
            <person name="Suarez D.L."/>
            <person name="Swayne D.E."/>
        </authorList>
    </citation>
    <scope>NUCLEOTIDE SEQUENCE [LARGE SCALE GENOMIC DNA]</scope>
    <source>
        <strain evidence="3 4">CECT 8625</strain>
    </source>
</reference>
<proteinExistence type="predicted"/>
<protein>
    <submittedName>
        <fullName evidence="3">Bacterial SH3 domain protein</fullName>
    </submittedName>
</protein>
<name>A0A1X7A442_9RHOB</name>
<gene>
    <name evidence="3" type="ORF">ROJ8625_03668</name>
</gene>
<dbReference type="Proteomes" id="UP000193570">
    <property type="component" value="Unassembled WGS sequence"/>
</dbReference>
<organism evidence="3 4">
    <name type="scientific">Roseivivax jejudonensis</name>
    <dbReference type="NCBI Taxonomy" id="1529041"/>
    <lineage>
        <taxon>Bacteria</taxon>
        <taxon>Pseudomonadati</taxon>
        <taxon>Pseudomonadota</taxon>
        <taxon>Alphaproteobacteria</taxon>
        <taxon>Rhodobacterales</taxon>
        <taxon>Roseobacteraceae</taxon>
        <taxon>Roseivivax</taxon>
    </lineage>
</organism>
<evidence type="ECO:0000313" key="4">
    <source>
        <dbReference type="Proteomes" id="UP000193570"/>
    </source>
</evidence>
<evidence type="ECO:0000259" key="2">
    <source>
        <dbReference type="PROSITE" id="PS51781"/>
    </source>
</evidence>
<dbReference type="SMART" id="SM00287">
    <property type="entry name" value="SH3b"/>
    <property type="match status" value="1"/>
</dbReference>